<keyword evidence="4 10" id="KW-0067">ATP-binding</keyword>
<evidence type="ECO:0000259" key="8">
    <source>
        <dbReference type="PROSITE" id="PS50893"/>
    </source>
</evidence>
<feature type="domain" description="ABC transporter" evidence="8">
    <location>
        <begin position="364"/>
        <end position="598"/>
    </location>
</feature>
<dbReference type="Pfam" id="PF00005">
    <property type="entry name" value="ABC_tran"/>
    <property type="match status" value="1"/>
</dbReference>
<dbReference type="PROSITE" id="PS00211">
    <property type="entry name" value="ABC_TRANSPORTER_1"/>
    <property type="match status" value="1"/>
</dbReference>
<dbReference type="SUPFAM" id="SSF90123">
    <property type="entry name" value="ABC transporter transmembrane region"/>
    <property type="match status" value="1"/>
</dbReference>
<sequence>MKFIRKSVLHSFQKRRCLTVSKQLTKKQSTLKRIFACIRPYTPLVLLSLLFSVITVALTLYVPILTGHGVDFILSKGNVNFHGLISIITTILTCIIISALCQWVMNHINNKITYKIVKDLRVQAFNHLQVLPLSYVDSHASGDLISRVITDIDQFSDGLLLGFTQLFTGVITILGTIVFMLSINPLITLVVVVLSPMSFFIANFISKKTFIMFKKQSEARGELTGLTNEMLEGIKVVQAFGHEEETQKQFKEINERLANYSLRATFFSSITNPATRFMYACIYAGVAISGCFGVINGMLSVGQLSSFLSYTNQYTKPFNEITSVITEFQNSLASAARVFELIDEKPISDDKADSAVLDSPKGEISLEQVDFSYTPEVPLIQGLNLHANPGQRIAIVGPTGCGKTTLINLLMRFYEINGGSIKIDGHDIDSITRHSLRASYGMVLQETWLKSTSIWENISYGNPDATKEEIIQAAKEAHAHSFIMRMPDGYDTILSEGGSNLSQGQRQLLCIARVMLCLPPMLILDEATSSIDTMTEIRIQKAFEKMMHGRTSFIVAHRLSTIKNADIILVMKDGHIIEQGSHKELLSKNGFYATLYNSQFAPV</sequence>
<accession>A0ABR7PBH7</accession>
<dbReference type="InterPro" id="IPR036640">
    <property type="entry name" value="ABC1_TM_sf"/>
</dbReference>
<keyword evidence="6 7" id="KW-0472">Membrane</keyword>
<dbReference type="InterPro" id="IPR003593">
    <property type="entry name" value="AAA+_ATPase"/>
</dbReference>
<dbReference type="InterPro" id="IPR017871">
    <property type="entry name" value="ABC_transporter-like_CS"/>
</dbReference>
<dbReference type="Gene3D" id="1.20.1560.10">
    <property type="entry name" value="ABC transporter type 1, transmembrane domain"/>
    <property type="match status" value="1"/>
</dbReference>
<feature type="transmembrane region" description="Helical" evidence="7">
    <location>
        <begin position="84"/>
        <end position="105"/>
    </location>
</feature>
<evidence type="ECO:0000313" key="11">
    <source>
        <dbReference type="Proteomes" id="UP000661649"/>
    </source>
</evidence>
<feature type="transmembrane region" description="Helical" evidence="7">
    <location>
        <begin position="186"/>
        <end position="205"/>
    </location>
</feature>
<dbReference type="InterPro" id="IPR011527">
    <property type="entry name" value="ABC1_TM_dom"/>
</dbReference>
<protein>
    <submittedName>
        <fullName evidence="10">ABC transporter ATP-binding protein</fullName>
    </submittedName>
</protein>
<dbReference type="PROSITE" id="PS50929">
    <property type="entry name" value="ABC_TM1F"/>
    <property type="match status" value="1"/>
</dbReference>
<dbReference type="PANTHER" id="PTHR43394">
    <property type="entry name" value="ATP-DEPENDENT PERMEASE MDL1, MITOCHONDRIAL"/>
    <property type="match status" value="1"/>
</dbReference>
<dbReference type="InterPro" id="IPR003439">
    <property type="entry name" value="ABC_transporter-like_ATP-bd"/>
</dbReference>
<dbReference type="PROSITE" id="PS50893">
    <property type="entry name" value="ABC_TRANSPORTER_2"/>
    <property type="match status" value="1"/>
</dbReference>
<feature type="transmembrane region" description="Helical" evidence="7">
    <location>
        <begin position="41"/>
        <end position="64"/>
    </location>
</feature>
<dbReference type="GO" id="GO:0005524">
    <property type="term" value="F:ATP binding"/>
    <property type="evidence" value="ECO:0007669"/>
    <property type="project" value="UniProtKB-KW"/>
</dbReference>
<gene>
    <name evidence="10" type="ORF">H8712_06240</name>
</gene>
<keyword evidence="3" id="KW-0547">Nucleotide-binding</keyword>
<name>A0ABR7PBH7_9FIRM</name>
<keyword evidence="11" id="KW-1185">Reference proteome</keyword>
<feature type="transmembrane region" description="Helical" evidence="7">
    <location>
        <begin position="277"/>
        <end position="299"/>
    </location>
</feature>
<dbReference type="CDD" id="cd03254">
    <property type="entry name" value="ABCC_Glucan_exporter_like"/>
    <property type="match status" value="1"/>
</dbReference>
<evidence type="ECO:0000256" key="6">
    <source>
        <dbReference type="ARBA" id="ARBA00023136"/>
    </source>
</evidence>
<evidence type="ECO:0000259" key="9">
    <source>
        <dbReference type="PROSITE" id="PS50929"/>
    </source>
</evidence>
<proteinExistence type="predicted"/>
<dbReference type="Proteomes" id="UP000661649">
    <property type="component" value="Unassembled WGS sequence"/>
</dbReference>
<reference evidence="10 11" key="1">
    <citation type="submission" date="2020-08" db="EMBL/GenBank/DDBJ databases">
        <title>Genome public.</title>
        <authorList>
            <person name="Liu C."/>
            <person name="Sun Q."/>
        </authorList>
    </citation>
    <scope>NUCLEOTIDE SEQUENCE [LARGE SCALE GENOMIC DNA]</scope>
    <source>
        <strain evidence="10 11">3_YM_SP_D4_24.mj</strain>
    </source>
</reference>
<keyword evidence="2 7" id="KW-0812">Transmembrane</keyword>
<dbReference type="InterPro" id="IPR039421">
    <property type="entry name" value="Type_1_exporter"/>
</dbReference>
<feature type="transmembrane region" description="Helical" evidence="7">
    <location>
        <begin position="159"/>
        <end position="180"/>
    </location>
</feature>
<organism evidence="10 11">
    <name type="scientific">Blautia stercoris</name>
    <dbReference type="NCBI Taxonomy" id="871664"/>
    <lineage>
        <taxon>Bacteria</taxon>
        <taxon>Bacillati</taxon>
        <taxon>Bacillota</taxon>
        <taxon>Clostridia</taxon>
        <taxon>Lachnospirales</taxon>
        <taxon>Lachnospiraceae</taxon>
        <taxon>Blautia</taxon>
    </lineage>
</organism>
<dbReference type="CDD" id="cd18547">
    <property type="entry name" value="ABC_6TM_Tm288_like"/>
    <property type="match status" value="1"/>
</dbReference>
<dbReference type="Pfam" id="PF00664">
    <property type="entry name" value="ABC_membrane"/>
    <property type="match status" value="1"/>
</dbReference>
<comment type="caution">
    <text evidence="10">The sequence shown here is derived from an EMBL/GenBank/DDBJ whole genome shotgun (WGS) entry which is preliminary data.</text>
</comment>
<dbReference type="PANTHER" id="PTHR43394:SF1">
    <property type="entry name" value="ATP-BINDING CASSETTE SUB-FAMILY B MEMBER 10, MITOCHONDRIAL"/>
    <property type="match status" value="1"/>
</dbReference>
<dbReference type="SMART" id="SM00382">
    <property type="entry name" value="AAA"/>
    <property type="match status" value="1"/>
</dbReference>
<dbReference type="EMBL" id="JACRTP010000002">
    <property type="protein sequence ID" value="MBC8628216.1"/>
    <property type="molecule type" value="Genomic_DNA"/>
</dbReference>
<keyword evidence="5 7" id="KW-1133">Transmembrane helix</keyword>
<dbReference type="SUPFAM" id="SSF52540">
    <property type="entry name" value="P-loop containing nucleoside triphosphate hydrolases"/>
    <property type="match status" value="1"/>
</dbReference>
<evidence type="ECO:0000313" key="10">
    <source>
        <dbReference type="EMBL" id="MBC8628216.1"/>
    </source>
</evidence>
<evidence type="ECO:0000256" key="2">
    <source>
        <dbReference type="ARBA" id="ARBA00022692"/>
    </source>
</evidence>
<evidence type="ECO:0000256" key="3">
    <source>
        <dbReference type="ARBA" id="ARBA00022741"/>
    </source>
</evidence>
<dbReference type="Gene3D" id="3.40.50.300">
    <property type="entry name" value="P-loop containing nucleotide triphosphate hydrolases"/>
    <property type="match status" value="1"/>
</dbReference>
<comment type="subcellular location">
    <subcellularLocation>
        <location evidence="1">Cell membrane</location>
        <topology evidence="1">Multi-pass membrane protein</topology>
    </subcellularLocation>
</comment>
<feature type="domain" description="ABC transmembrane type-1" evidence="9">
    <location>
        <begin position="46"/>
        <end position="330"/>
    </location>
</feature>
<evidence type="ECO:0000256" key="1">
    <source>
        <dbReference type="ARBA" id="ARBA00004651"/>
    </source>
</evidence>
<evidence type="ECO:0000256" key="5">
    <source>
        <dbReference type="ARBA" id="ARBA00022989"/>
    </source>
</evidence>
<dbReference type="InterPro" id="IPR027417">
    <property type="entry name" value="P-loop_NTPase"/>
</dbReference>
<evidence type="ECO:0000256" key="4">
    <source>
        <dbReference type="ARBA" id="ARBA00022840"/>
    </source>
</evidence>
<evidence type="ECO:0000256" key="7">
    <source>
        <dbReference type="SAM" id="Phobius"/>
    </source>
</evidence>
<dbReference type="RefSeq" id="WP_187558457.1">
    <property type="nucleotide sequence ID" value="NZ_JACRTP010000002.1"/>
</dbReference>